<evidence type="ECO:0008006" key="3">
    <source>
        <dbReference type="Google" id="ProtNLM"/>
    </source>
</evidence>
<dbReference type="PANTHER" id="PTHR39456:SF1">
    <property type="entry name" value="METAL-DEPENDENT HYDROLASE"/>
    <property type="match status" value="1"/>
</dbReference>
<sequence>MTAAINPALTQTHAGHHHDLKVRQMDFALNDIPEFWYDNDPFKTLLLSALSGGFPAGEHFFIHSIRHFQDQIKDPELRQAVRAFIGQEAHHSKEHEVLNDLMIKHGYSIDRIDRNVAFAMKWYKTYLSPARQLAHTAAVEHFTALMAEEYLFNSNELDKMDARLAPLWAWHAIEETEHKAVAFDVYKATVNNEWIRLSQMAICTVMFLGFSTYDFITLMRESGRQGDVKMWAKGINYYWGTKGIFRKMIPSYFKYYRKDFHPWQHNSQSMVDKLKAKYLGDKA</sequence>
<keyword evidence="2" id="KW-1185">Reference proteome</keyword>
<comment type="caution">
    <text evidence="1">The sequence shown here is derived from an EMBL/GenBank/DDBJ whole genome shotgun (WGS) entry which is preliminary data.</text>
</comment>
<dbReference type="EMBL" id="QAON01000002">
    <property type="protein sequence ID" value="PTQ90741.1"/>
    <property type="molecule type" value="Genomic_DNA"/>
</dbReference>
<dbReference type="Proteomes" id="UP000244223">
    <property type="component" value="Unassembled WGS sequence"/>
</dbReference>
<name>A0A2T5J2J6_9GAMM</name>
<protein>
    <recommendedName>
        <fullName evidence="3">Metal-dependent hydrolase</fullName>
    </recommendedName>
</protein>
<evidence type="ECO:0000313" key="2">
    <source>
        <dbReference type="Proteomes" id="UP000244223"/>
    </source>
</evidence>
<evidence type="ECO:0000313" key="1">
    <source>
        <dbReference type="EMBL" id="PTQ90741.1"/>
    </source>
</evidence>
<proteinExistence type="predicted"/>
<gene>
    <name evidence="1" type="ORF">C8N29_102141</name>
</gene>
<organism evidence="1 2">
    <name type="scientific">Agitococcus lubricus</name>
    <dbReference type="NCBI Taxonomy" id="1077255"/>
    <lineage>
        <taxon>Bacteria</taxon>
        <taxon>Pseudomonadati</taxon>
        <taxon>Pseudomonadota</taxon>
        <taxon>Gammaproteobacteria</taxon>
        <taxon>Moraxellales</taxon>
        <taxon>Moraxellaceae</taxon>
        <taxon>Agitococcus</taxon>
    </lineage>
</organism>
<reference evidence="1 2" key="1">
    <citation type="submission" date="2018-04" db="EMBL/GenBank/DDBJ databases">
        <title>Genomic Encyclopedia of Archaeal and Bacterial Type Strains, Phase II (KMG-II): from individual species to whole genera.</title>
        <authorList>
            <person name="Goeker M."/>
        </authorList>
    </citation>
    <scope>NUCLEOTIDE SEQUENCE [LARGE SCALE GENOMIC DNA]</scope>
    <source>
        <strain evidence="1 2">DSM 5822</strain>
    </source>
</reference>
<dbReference type="AlphaFoldDB" id="A0A2T5J2J6"/>
<accession>A0A2T5J2J6</accession>
<dbReference type="PIRSF" id="PIRSF007580">
    <property type="entry name" value="UCP07580"/>
    <property type="match status" value="1"/>
</dbReference>
<dbReference type="Pfam" id="PF10118">
    <property type="entry name" value="Metal_hydrol"/>
    <property type="match status" value="1"/>
</dbReference>
<dbReference type="PANTHER" id="PTHR39456">
    <property type="entry name" value="METAL-DEPENDENT HYDROLASE"/>
    <property type="match status" value="1"/>
</dbReference>
<dbReference type="InterPro" id="IPR016516">
    <property type="entry name" value="UCP07580"/>
</dbReference>
<dbReference type="RefSeq" id="WP_170106868.1">
    <property type="nucleotide sequence ID" value="NZ_QAON01000002.1"/>
</dbReference>